<proteinExistence type="predicted"/>
<sequence>MTDPRANMEGNNLLNLGAPHLDWSKTPGRVPGFWVSAVSVILAVPLPFPALFVALIGLSLSLRAFSVVPVGARGRGLVLASLALSGATILAVVVRLVLVFV</sequence>
<keyword evidence="3" id="KW-1185">Reference proteome</keyword>
<comment type="caution">
    <text evidence="2">The sequence shown here is derived from an EMBL/GenBank/DDBJ whole genome shotgun (WGS) entry which is preliminary data.</text>
</comment>
<keyword evidence="1" id="KW-0472">Membrane</keyword>
<dbReference type="EMBL" id="SOGN01000034">
    <property type="protein sequence ID" value="TFC81587.1"/>
    <property type="molecule type" value="Genomic_DNA"/>
</dbReference>
<evidence type="ECO:0000256" key="1">
    <source>
        <dbReference type="SAM" id="Phobius"/>
    </source>
</evidence>
<reference evidence="2 3" key="1">
    <citation type="submission" date="2019-03" db="EMBL/GenBank/DDBJ databases">
        <title>Genomics of glacier-inhabiting Cryobacterium strains.</title>
        <authorList>
            <person name="Liu Q."/>
            <person name="Xin Y.-H."/>
        </authorList>
    </citation>
    <scope>NUCLEOTIDE SEQUENCE [LARGE SCALE GENOMIC DNA]</scope>
    <source>
        <strain evidence="2 3">TMT2-48-2</strain>
    </source>
</reference>
<feature type="transmembrane region" description="Helical" evidence="1">
    <location>
        <begin position="77"/>
        <end position="98"/>
    </location>
</feature>
<dbReference type="AlphaFoldDB" id="A0A4R8XVU4"/>
<feature type="transmembrane region" description="Helical" evidence="1">
    <location>
        <begin position="33"/>
        <end position="56"/>
    </location>
</feature>
<evidence type="ECO:0000313" key="2">
    <source>
        <dbReference type="EMBL" id="TFC81587.1"/>
    </source>
</evidence>
<keyword evidence="1" id="KW-0812">Transmembrane</keyword>
<dbReference type="RefSeq" id="WP_134369525.1">
    <property type="nucleotide sequence ID" value="NZ_SOGN01000034.1"/>
</dbReference>
<protein>
    <recommendedName>
        <fullName evidence="4">DUF4190 domain-containing protein</fullName>
    </recommendedName>
</protein>
<dbReference type="Proteomes" id="UP000298433">
    <property type="component" value="Unassembled WGS sequence"/>
</dbReference>
<organism evidence="2 3">
    <name type="scientific">Cryobacterium cheniae</name>
    <dbReference type="NCBI Taxonomy" id="1259262"/>
    <lineage>
        <taxon>Bacteria</taxon>
        <taxon>Bacillati</taxon>
        <taxon>Actinomycetota</taxon>
        <taxon>Actinomycetes</taxon>
        <taxon>Micrococcales</taxon>
        <taxon>Microbacteriaceae</taxon>
        <taxon>Cryobacterium</taxon>
    </lineage>
</organism>
<name>A0A4R8XVU4_9MICO</name>
<gene>
    <name evidence="2" type="ORF">E3T23_06290</name>
</gene>
<dbReference type="OrthoDB" id="5125847at2"/>
<evidence type="ECO:0000313" key="3">
    <source>
        <dbReference type="Proteomes" id="UP000298433"/>
    </source>
</evidence>
<accession>A0A4R8XVU4</accession>
<keyword evidence="1" id="KW-1133">Transmembrane helix</keyword>
<evidence type="ECO:0008006" key="4">
    <source>
        <dbReference type="Google" id="ProtNLM"/>
    </source>
</evidence>